<dbReference type="InterPro" id="IPR011250">
    <property type="entry name" value="OMP/PagP_B-barrel"/>
</dbReference>
<dbReference type="PANTHER" id="PTHR34001:SF3">
    <property type="entry name" value="BLL7405 PROTEIN"/>
    <property type="match status" value="1"/>
</dbReference>
<feature type="domain" description="Outer membrane protein beta-barrel" evidence="7">
    <location>
        <begin position="10"/>
        <end position="247"/>
    </location>
</feature>
<evidence type="ECO:0000256" key="3">
    <source>
        <dbReference type="ARBA" id="ARBA00023136"/>
    </source>
</evidence>
<feature type="signal peptide" evidence="6">
    <location>
        <begin position="1"/>
        <end position="20"/>
    </location>
</feature>
<dbReference type="OrthoDB" id="8455142at2"/>
<dbReference type="Pfam" id="PF13505">
    <property type="entry name" value="OMP_b-brl"/>
    <property type="match status" value="1"/>
</dbReference>
<comment type="caution">
    <text evidence="8">The sequence shown here is derived from an EMBL/GenBank/DDBJ whole genome shotgun (WGS) entry which is preliminary data.</text>
</comment>
<dbReference type="InterPro" id="IPR027385">
    <property type="entry name" value="Beta-barrel_OMP"/>
</dbReference>
<dbReference type="InterPro" id="IPR051692">
    <property type="entry name" value="OMP-like"/>
</dbReference>
<evidence type="ECO:0000256" key="5">
    <source>
        <dbReference type="ARBA" id="ARBA00038306"/>
    </source>
</evidence>
<keyword evidence="2 6" id="KW-0732">Signal</keyword>
<accession>A0A327L1Q2</accession>
<gene>
    <name evidence="8" type="ORF">CH341_11825</name>
</gene>
<feature type="chain" id="PRO_5016245564" description="Outer membrane protein beta-barrel domain-containing protein" evidence="6">
    <location>
        <begin position="21"/>
        <end position="257"/>
    </location>
</feature>
<name>A0A327L1Q2_9BRAD</name>
<dbReference type="Gene3D" id="2.40.160.20">
    <property type="match status" value="1"/>
</dbReference>
<sequence>MRKLLLTSTVVLAAVVTAAAADLPARYPVKAPPVVAPAFNWSGFYVGGFVGGAWHDRDVTVYDRNGFAGPLPYDTWSYNPDSSFIGGGTIGWNWQPVGSPFVFGIEGEIGYLSLSGSAYDPLLITPALSATTKIGDWYGLIAGRLGYSWDRALVYVKGGVAFVDVETSIWAPTVGLAASASDTKTAWAVGGGIEWAFDLNWSIKAEYLYLGLDDTQTVTGIVAGTPYAFDYDLNGIHTAKVGINYRFGAAAPLVAKY</sequence>
<proteinExistence type="inferred from homology"/>
<dbReference type="PANTHER" id="PTHR34001">
    <property type="entry name" value="BLL7405 PROTEIN"/>
    <property type="match status" value="1"/>
</dbReference>
<keyword evidence="4" id="KW-0998">Cell outer membrane</keyword>
<evidence type="ECO:0000256" key="1">
    <source>
        <dbReference type="ARBA" id="ARBA00004442"/>
    </source>
</evidence>
<keyword evidence="3" id="KW-0472">Membrane</keyword>
<comment type="subcellular location">
    <subcellularLocation>
        <location evidence="1">Cell outer membrane</location>
    </subcellularLocation>
</comment>
<evidence type="ECO:0000313" key="9">
    <source>
        <dbReference type="Proteomes" id="UP000249130"/>
    </source>
</evidence>
<dbReference type="SUPFAM" id="SSF56925">
    <property type="entry name" value="OMPA-like"/>
    <property type="match status" value="1"/>
</dbReference>
<reference evidence="8 9" key="1">
    <citation type="submission" date="2017-07" db="EMBL/GenBank/DDBJ databases">
        <title>Draft Genome Sequences of Select Purple Nonsulfur Bacteria.</title>
        <authorList>
            <person name="Lasarre B."/>
            <person name="Mckinlay J.B."/>
        </authorList>
    </citation>
    <scope>NUCLEOTIDE SEQUENCE [LARGE SCALE GENOMIC DNA]</scope>
    <source>
        <strain evidence="8 9">DSM 5909</strain>
    </source>
</reference>
<comment type="similarity">
    <text evidence="5">Belongs to the Omp25/RopB family.</text>
</comment>
<protein>
    <recommendedName>
        <fullName evidence="7">Outer membrane protein beta-barrel domain-containing protein</fullName>
    </recommendedName>
</protein>
<keyword evidence="9" id="KW-1185">Reference proteome</keyword>
<evidence type="ECO:0000256" key="6">
    <source>
        <dbReference type="SAM" id="SignalP"/>
    </source>
</evidence>
<evidence type="ECO:0000259" key="7">
    <source>
        <dbReference type="Pfam" id="PF13505"/>
    </source>
</evidence>
<evidence type="ECO:0000256" key="4">
    <source>
        <dbReference type="ARBA" id="ARBA00023237"/>
    </source>
</evidence>
<dbReference type="GO" id="GO:0009279">
    <property type="term" value="C:cell outer membrane"/>
    <property type="evidence" value="ECO:0007669"/>
    <property type="project" value="UniProtKB-SubCell"/>
</dbReference>
<dbReference type="AlphaFoldDB" id="A0A327L1Q2"/>
<organism evidence="8 9">
    <name type="scientific">Rhodoplanes roseus</name>
    <dbReference type="NCBI Taxonomy" id="29409"/>
    <lineage>
        <taxon>Bacteria</taxon>
        <taxon>Pseudomonadati</taxon>
        <taxon>Pseudomonadota</taxon>
        <taxon>Alphaproteobacteria</taxon>
        <taxon>Hyphomicrobiales</taxon>
        <taxon>Nitrobacteraceae</taxon>
        <taxon>Rhodoplanes</taxon>
    </lineage>
</organism>
<evidence type="ECO:0000256" key="2">
    <source>
        <dbReference type="ARBA" id="ARBA00022729"/>
    </source>
</evidence>
<evidence type="ECO:0000313" key="8">
    <source>
        <dbReference type="EMBL" id="RAI43905.1"/>
    </source>
</evidence>
<dbReference type="Proteomes" id="UP000249130">
    <property type="component" value="Unassembled WGS sequence"/>
</dbReference>
<dbReference type="EMBL" id="NPEX01000065">
    <property type="protein sequence ID" value="RAI43905.1"/>
    <property type="molecule type" value="Genomic_DNA"/>
</dbReference>
<dbReference type="RefSeq" id="WP_111419242.1">
    <property type="nucleotide sequence ID" value="NZ_NPEX01000065.1"/>
</dbReference>